<keyword evidence="7" id="KW-1185">Reference proteome</keyword>
<sequence>MMITSGITALLLAVPCLAASLADLTQPDSVDATSGRARPPRPTTAPRTGNYIKATVRKEQVAITNNATSSSNATTTTTATALARRWGRLPLSLYESGIVYLMDGKSDRHVPGQTVEVVVDTASYELYVNPDCARAANPAFCAGAGRYDARGSGTAENLTTRFGVSFGSGGYAGTYFCDTLTLGDDSWPVANQQFGVATASAYVWAGMIGLGYGEGYNTQYPALLDRLVEDEYISQRVFSVGLGGASGVNSDIIFGGVDYHKFEGWMEPVEIWPSPAEQMQQFGQVGYWVNLTSLGHTRPGQSSTEQLTPAGFTRMMLLDTGSTFSYMDAEIVAALGQQFEATLDEQQGIYYVSCSYLNGTEEDDDDEGSGHVHFGFNQGGVVIDVKYEDFIVDLGGRCALGVQSADVGATSWVLGDTFIRGAYMVFDQYYDAVWLANYRPCGGEAVADLGKDPGEQLWTEIYGGCD</sequence>
<dbReference type="PANTHER" id="PTHR47966">
    <property type="entry name" value="BETA-SITE APP-CLEAVING ENZYME, ISOFORM A-RELATED"/>
    <property type="match status" value="1"/>
</dbReference>
<feature type="signal peptide" evidence="4">
    <location>
        <begin position="1"/>
        <end position="18"/>
    </location>
</feature>
<evidence type="ECO:0000256" key="1">
    <source>
        <dbReference type="ARBA" id="ARBA00007447"/>
    </source>
</evidence>
<comment type="caution">
    <text evidence="6">The sequence shown here is derived from an EMBL/GenBank/DDBJ whole genome shotgun (WGS) entry which is preliminary data.</text>
</comment>
<accession>A0AAW0RAI8</accession>
<name>A0AAW0RAI8_9PEZI</name>
<comment type="similarity">
    <text evidence="1">Belongs to the peptidase A1 family.</text>
</comment>
<evidence type="ECO:0000313" key="6">
    <source>
        <dbReference type="EMBL" id="KAK8130756.1"/>
    </source>
</evidence>
<evidence type="ECO:0000256" key="4">
    <source>
        <dbReference type="SAM" id="SignalP"/>
    </source>
</evidence>
<dbReference type="InterPro" id="IPR021109">
    <property type="entry name" value="Peptidase_aspartic_dom_sf"/>
</dbReference>
<evidence type="ECO:0000256" key="2">
    <source>
        <dbReference type="PIRSR" id="PIRSR601461-1"/>
    </source>
</evidence>
<dbReference type="Pfam" id="PF00026">
    <property type="entry name" value="Asp"/>
    <property type="match status" value="1"/>
</dbReference>
<dbReference type="SUPFAM" id="SSF50630">
    <property type="entry name" value="Acid proteases"/>
    <property type="match status" value="1"/>
</dbReference>
<organism evidence="6 7">
    <name type="scientific">Apiospora kogelbergensis</name>
    <dbReference type="NCBI Taxonomy" id="1337665"/>
    <lineage>
        <taxon>Eukaryota</taxon>
        <taxon>Fungi</taxon>
        <taxon>Dikarya</taxon>
        <taxon>Ascomycota</taxon>
        <taxon>Pezizomycotina</taxon>
        <taxon>Sordariomycetes</taxon>
        <taxon>Xylariomycetidae</taxon>
        <taxon>Amphisphaeriales</taxon>
        <taxon>Apiosporaceae</taxon>
        <taxon>Apiospora</taxon>
    </lineage>
</organism>
<feature type="region of interest" description="Disordered" evidence="3">
    <location>
        <begin position="28"/>
        <end position="47"/>
    </location>
</feature>
<proteinExistence type="inferred from homology"/>
<gene>
    <name evidence="6" type="ORF">PG999_003136</name>
</gene>
<dbReference type="EMBL" id="JAQQWP010000002">
    <property type="protein sequence ID" value="KAK8130756.1"/>
    <property type="molecule type" value="Genomic_DNA"/>
</dbReference>
<protein>
    <submittedName>
        <fullName evidence="6">Aspartic peptidase domain-containing protein</fullName>
    </submittedName>
</protein>
<evidence type="ECO:0000256" key="3">
    <source>
        <dbReference type="SAM" id="MobiDB-lite"/>
    </source>
</evidence>
<reference evidence="6 7" key="1">
    <citation type="submission" date="2023-01" db="EMBL/GenBank/DDBJ databases">
        <title>Analysis of 21 Apiospora genomes using comparative genomics revels a genus with tremendous synthesis potential of carbohydrate active enzymes and secondary metabolites.</title>
        <authorList>
            <person name="Sorensen T."/>
        </authorList>
    </citation>
    <scope>NUCLEOTIDE SEQUENCE [LARGE SCALE GENOMIC DNA]</scope>
    <source>
        <strain evidence="6 7">CBS 117206</strain>
    </source>
</reference>
<dbReference type="Gene3D" id="2.40.70.10">
    <property type="entry name" value="Acid Proteases"/>
    <property type="match status" value="2"/>
</dbReference>
<evidence type="ECO:0000259" key="5">
    <source>
        <dbReference type="PROSITE" id="PS51767"/>
    </source>
</evidence>
<dbReference type="PANTHER" id="PTHR47966:SF65">
    <property type="entry name" value="ASPARTIC-TYPE ENDOPEPTIDASE"/>
    <property type="match status" value="1"/>
</dbReference>
<dbReference type="Proteomes" id="UP001392437">
    <property type="component" value="Unassembled WGS sequence"/>
</dbReference>
<dbReference type="InterPro" id="IPR033121">
    <property type="entry name" value="PEPTIDASE_A1"/>
</dbReference>
<feature type="domain" description="Peptidase A1" evidence="5">
    <location>
        <begin position="100"/>
        <end position="436"/>
    </location>
</feature>
<feature type="chain" id="PRO_5043889338" evidence="4">
    <location>
        <begin position="19"/>
        <end position="466"/>
    </location>
</feature>
<feature type="active site" evidence="2">
    <location>
        <position position="319"/>
    </location>
</feature>
<dbReference type="GO" id="GO:0006508">
    <property type="term" value="P:proteolysis"/>
    <property type="evidence" value="ECO:0007669"/>
    <property type="project" value="InterPro"/>
</dbReference>
<dbReference type="InterPro" id="IPR001461">
    <property type="entry name" value="Aspartic_peptidase_A1"/>
</dbReference>
<dbReference type="AlphaFoldDB" id="A0AAW0RAI8"/>
<dbReference type="PRINTS" id="PR00792">
    <property type="entry name" value="PEPSIN"/>
</dbReference>
<evidence type="ECO:0000313" key="7">
    <source>
        <dbReference type="Proteomes" id="UP001392437"/>
    </source>
</evidence>
<dbReference type="PROSITE" id="PS51767">
    <property type="entry name" value="PEPTIDASE_A1"/>
    <property type="match status" value="1"/>
</dbReference>
<keyword evidence="4" id="KW-0732">Signal</keyword>
<dbReference type="GO" id="GO:0004190">
    <property type="term" value="F:aspartic-type endopeptidase activity"/>
    <property type="evidence" value="ECO:0007669"/>
    <property type="project" value="InterPro"/>
</dbReference>
<feature type="active site" evidence="2">
    <location>
        <position position="120"/>
    </location>
</feature>